<evidence type="ECO:0000313" key="1">
    <source>
        <dbReference type="EMBL" id="MDO1451273.1"/>
    </source>
</evidence>
<dbReference type="EMBL" id="JAUKPO010000051">
    <property type="protein sequence ID" value="MDO1451273.1"/>
    <property type="molecule type" value="Genomic_DNA"/>
</dbReference>
<dbReference type="RefSeq" id="WP_302042072.1">
    <property type="nucleotide sequence ID" value="NZ_JAUKPO010000051.1"/>
</dbReference>
<proteinExistence type="predicted"/>
<reference evidence="1" key="1">
    <citation type="submission" date="2023-07" db="EMBL/GenBank/DDBJ databases">
        <title>The genome sequence of Rhodocytophaga aerolata KACC 12507.</title>
        <authorList>
            <person name="Zhang X."/>
        </authorList>
    </citation>
    <scope>NUCLEOTIDE SEQUENCE</scope>
    <source>
        <strain evidence="1">KACC 12507</strain>
    </source>
</reference>
<accession>A0ABT8RJ69</accession>
<evidence type="ECO:0000313" key="2">
    <source>
        <dbReference type="Proteomes" id="UP001168528"/>
    </source>
</evidence>
<name>A0ABT8RJ69_9BACT</name>
<dbReference type="Proteomes" id="UP001168528">
    <property type="component" value="Unassembled WGS sequence"/>
</dbReference>
<sequence length="87" mass="10296">MLANYPSIQQVGYYKDWITTFPFEFAAIKVNDYNKLTIRKVDKQLYYFINEQFIGNYALQTITGNLIGFRTSSYSVYAVKNFSFKKF</sequence>
<gene>
    <name evidence="1" type="ORF">Q0590_33675</name>
</gene>
<keyword evidence="2" id="KW-1185">Reference proteome</keyword>
<protein>
    <submittedName>
        <fullName evidence="1">Uncharacterized protein</fullName>
    </submittedName>
</protein>
<organism evidence="1 2">
    <name type="scientific">Rhodocytophaga aerolata</name>
    <dbReference type="NCBI Taxonomy" id="455078"/>
    <lineage>
        <taxon>Bacteria</taxon>
        <taxon>Pseudomonadati</taxon>
        <taxon>Bacteroidota</taxon>
        <taxon>Cytophagia</taxon>
        <taxon>Cytophagales</taxon>
        <taxon>Rhodocytophagaceae</taxon>
        <taxon>Rhodocytophaga</taxon>
    </lineage>
</organism>
<comment type="caution">
    <text evidence="1">The sequence shown here is derived from an EMBL/GenBank/DDBJ whole genome shotgun (WGS) entry which is preliminary data.</text>
</comment>